<dbReference type="GO" id="GO:0015421">
    <property type="term" value="F:ABC-type oligopeptide transporter activity"/>
    <property type="evidence" value="ECO:0007669"/>
    <property type="project" value="TreeGrafter"/>
</dbReference>
<evidence type="ECO:0000259" key="9">
    <source>
        <dbReference type="PROSITE" id="PS50929"/>
    </source>
</evidence>
<evidence type="ECO:0000256" key="4">
    <source>
        <dbReference type="ARBA" id="ARBA00022840"/>
    </source>
</evidence>
<organism evidence="10 11">
    <name type="scientific">Parvimonas micra</name>
    <dbReference type="NCBI Taxonomy" id="33033"/>
    <lineage>
        <taxon>Bacteria</taxon>
        <taxon>Bacillati</taxon>
        <taxon>Bacillota</taxon>
        <taxon>Tissierellia</taxon>
        <taxon>Tissierellales</taxon>
        <taxon>Peptoniphilaceae</taxon>
        <taxon>Parvimonas</taxon>
    </lineage>
</organism>
<dbReference type="Pfam" id="PF00005">
    <property type="entry name" value="ABC_tran"/>
    <property type="match status" value="1"/>
</dbReference>
<evidence type="ECO:0000256" key="1">
    <source>
        <dbReference type="ARBA" id="ARBA00004651"/>
    </source>
</evidence>
<dbReference type="GO" id="GO:0005886">
    <property type="term" value="C:plasma membrane"/>
    <property type="evidence" value="ECO:0007669"/>
    <property type="project" value="UniProtKB-SubCell"/>
</dbReference>
<comment type="subcellular location">
    <subcellularLocation>
        <location evidence="1">Cell membrane</location>
        <topology evidence="1">Multi-pass membrane protein</topology>
    </subcellularLocation>
</comment>
<evidence type="ECO:0000256" key="6">
    <source>
        <dbReference type="ARBA" id="ARBA00023136"/>
    </source>
</evidence>
<dbReference type="PANTHER" id="PTHR43394:SF1">
    <property type="entry name" value="ATP-BINDING CASSETTE SUB-FAMILY B MEMBER 10, MITOCHONDRIAL"/>
    <property type="match status" value="1"/>
</dbReference>
<sequence>MTKFLKKFLSKKKLQLSILFFIQGIYIILNLLFPFLNGKFLDVLINASSIKEILSFIYILSFIGIMDIIFSYTYKMLSLKTKSDISFLVNLSIIEHVNKIFIEKFESFNPTYLNERIKEDSDAVVTFWIENVCYFIFNIISFIFIIYILSRVNIIVMYSVFIFSFIYFIIYTIIKNPMFKVNKDMLEQSNSFFNNLNEVFLRNREIRIRSEYEKTSNFLHSEYDNLIYKILRFGKISFAFSSIDEFISLIFSIFIFILGGTYVINKKITIGEFTIISVYFSMILNIIKYFFNIGQEYQVANGSLERLIEIKNFEKEKNGVTTLENITRIEAINFNYTFNDKNLYKNELNLTFEKNNIYCLIGKNGCGKSTLVNALIGINKLNKKGTIKLEDNEIEKLDMYDIRKNCISYMPQKEFFRMITVEDFLKESNDINISDINENYLFKNLFFSEFLNLNDILKKNLPNLSGGEKQLVSLLTTVLKNSDIYIFDEPTSNLNSNLIEPFLEYLNYLKSKDKIIIIISHDKKIIQNIENSIIL</sequence>
<feature type="transmembrane region" description="Helical" evidence="7">
    <location>
        <begin position="155"/>
        <end position="174"/>
    </location>
</feature>
<proteinExistence type="predicted"/>
<dbReference type="PROSITE" id="PS00211">
    <property type="entry name" value="ABC_TRANSPORTER_1"/>
    <property type="match status" value="1"/>
</dbReference>
<evidence type="ECO:0000256" key="3">
    <source>
        <dbReference type="ARBA" id="ARBA00022741"/>
    </source>
</evidence>
<feature type="transmembrane region" description="Helical" evidence="7">
    <location>
        <begin position="56"/>
        <end position="74"/>
    </location>
</feature>
<dbReference type="PANTHER" id="PTHR43394">
    <property type="entry name" value="ATP-DEPENDENT PERMEASE MDL1, MITOCHONDRIAL"/>
    <property type="match status" value="1"/>
</dbReference>
<keyword evidence="4 10" id="KW-0067">ATP-binding</keyword>
<evidence type="ECO:0000313" key="10">
    <source>
        <dbReference type="EMBL" id="MCZ7408197.1"/>
    </source>
</evidence>
<dbReference type="RefSeq" id="WP_269721229.1">
    <property type="nucleotide sequence ID" value="NZ_CP101408.1"/>
</dbReference>
<gene>
    <name evidence="10" type="ORF">NND69_07530</name>
</gene>
<feature type="transmembrane region" description="Helical" evidence="7">
    <location>
        <begin position="246"/>
        <end position="264"/>
    </location>
</feature>
<comment type="caution">
    <text evidence="10">The sequence shown here is derived from an EMBL/GenBank/DDBJ whole genome shotgun (WGS) entry which is preliminary data.</text>
</comment>
<feature type="domain" description="ABC transporter" evidence="8">
    <location>
        <begin position="329"/>
        <end position="535"/>
    </location>
</feature>
<dbReference type="AlphaFoldDB" id="A0A9X3KAV1"/>
<name>A0A9X3KAV1_9FIRM</name>
<evidence type="ECO:0000256" key="7">
    <source>
        <dbReference type="SAM" id="Phobius"/>
    </source>
</evidence>
<evidence type="ECO:0000313" key="11">
    <source>
        <dbReference type="Proteomes" id="UP001141458"/>
    </source>
</evidence>
<dbReference type="Pfam" id="PF00664">
    <property type="entry name" value="ABC_membrane"/>
    <property type="match status" value="1"/>
</dbReference>
<dbReference type="EMBL" id="JANDZV010000008">
    <property type="protein sequence ID" value="MCZ7408197.1"/>
    <property type="molecule type" value="Genomic_DNA"/>
</dbReference>
<feature type="transmembrane region" description="Helical" evidence="7">
    <location>
        <begin position="270"/>
        <end position="291"/>
    </location>
</feature>
<evidence type="ECO:0000256" key="5">
    <source>
        <dbReference type="ARBA" id="ARBA00022989"/>
    </source>
</evidence>
<dbReference type="InterPro" id="IPR003593">
    <property type="entry name" value="AAA+_ATPase"/>
</dbReference>
<dbReference type="SUPFAM" id="SSF52540">
    <property type="entry name" value="P-loop containing nucleoside triphosphate hydrolases"/>
    <property type="match status" value="1"/>
</dbReference>
<accession>A0A9X3KAV1</accession>
<feature type="transmembrane region" description="Helical" evidence="7">
    <location>
        <begin position="125"/>
        <end position="149"/>
    </location>
</feature>
<evidence type="ECO:0000259" key="8">
    <source>
        <dbReference type="PROSITE" id="PS50893"/>
    </source>
</evidence>
<dbReference type="PROSITE" id="PS50929">
    <property type="entry name" value="ABC_TM1F"/>
    <property type="match status" value="1"/>
</dbReference>
<feature type="domain" description="ABC transmembrane type-1" evidence="9">
    <location>
        <begin position="18"/>
        <end position="298"/>
    </location>
</feature>
<dbReference type="InterPro" id="IPR011527">
    <property type="entry name" value="ABC1_TM_dom"/>
</dbReference>
<dbReference type="InterPro" id="IPR039421">
    <property type="entry name" value="Type_1_exporter"/>
</dbReference>
<feature type="transmembrane region" description="Helical" evidence="7">
    <location>
        <begin position="16"/>
        <end position="36"/>
    </location>
</feature>
<dbReference type="Gene3D" id="1.20.1560.10">
    <property type="entry name" value="ABC transporter type 1, transmembrane domain"/>
    <property type="match status" value="1"/>
</dbReference>
<reference evidence="10" key="1">
    <citation type="submission" date="2022-07" db="EMBL/GenBank/DDBJ databases">
        <title>Parvimonas micra travels from the subgingival sulcus of the human oral cavity to the colorectal adenocarcinoma.</title>
        <authorList>
            <person name="Conde-Perez K."/>
            <person name="Buetas E."/>
            <person name="Aja-Macaya P."/>
            <person name="Martin-De Arribas E."/>
            <person name="Iglesias-Corras I."/>
            <person name="Trigo-Tasende N."/>
            <person name="Nasser-Ali M."/>
            <person name="Estevez L.S."/>
            <person name="Rumbo-Feal S."/>
            <person name="Otero-Alen B."/>
            <person name="Noguera J.F."/>
            <person name="Concha A."/>
            <person name="Pardinas-Lopez S."/>
            <person name="Carda-Dieguez M."/>
            <person name="Gomez-Randulfe I."/>
            <person name="Martinez-Lago N."/>
            <person name="Ladra S."/>
            <person name="Aparicio L.A."/>
            <person name="Bou G."/>
            <person name="Mira A."/>
            <person name="Vallejo J.A."/>
            <person name="Poza M."/>
        </authorList>
    </citation>
    <scope>NUCLEOTIDE SEQUENCE</scope>
    <source>
        <strain evidence="10">PM79KC-AC-4</strain>
    </source>
</reference>
<dbReference type="Gene3D" id="3.40.50.300">
    <property type="entry name" value="P-loop containing nucleotide triphosphate hydrolases"/>
    <property type="match status" value="1"/>
</dbReference>
<dbReference type="SMART" id="SM00382">
    <property type="entry name" value="AAA"/>
    <property type="match status" value="1"/>
</dbReference>
<keyword evidence="2 7" id="KW-0812">Transmembrane</keyword>
<keyword evidence="6 7" id="KW-0472">Membrane</keyword>
<dbReference type="Proteomes" id="UP001141458">
    <property type="component" value="Unassembled WGS sequence"/>
</dbReference>
<dbReference type="GO" id="GO:0016887">
    <property type="term" value="F:ATP hydrolysis activity"/>
    <property type="evidence" value="ECO:0007669"/>
    <property type="project" value="InterPro"/>
</dbReference>
<evidence type="ECO:0000256" key="2">
    <source>
        <dbReference type="ARBA" id="ARBA00022692"/>
    </source>
</evidence>
<keyword evidence="3" id="KW-0547">Nucleotide-binding</keyword>
<dbReference type="GO" id="GO:0005524">
    <property type="term" value="F:ATP binding"/>
    <property type="evidence" value="ECO:0007669"/>
    <property type="project" value="UniProtKB-KW"/>
</dbReference>
<dbReference type="InterPro" id="IPR003439">
    <property type="entry name" value="ABC_transporter-like_ATP-bd"/>
</dbReference>
<dbReference type="InterPro" id="IPR017871">
    <property type="entry name" value="ABC_transporter-like_CS"/>
</dbReference>
<protein>
    <submittedName>
        <fullName evidence="10">ABC transporter ATP-binding protein/permease</fullName>
    </submittedName>
</protein>
<keyword evidence="5 7" id="KW-1133">Transmembrane helix</keyword>
<dbReference type="InterPro" id="IPR036640">
    <property type="entry name" value="ABC1_TM_sf"/>
</dbReference>
<dbReference type="SUPFAM" id="SSF90123">
    <property type="entry name" value="ABC transporter transmembrane region"/>
    <property type="match status" value="1"/>
</dbReference>
<dbReference type="PROSITE" id="PS50893">
    <property type="entry name" value="ABC_TRANSPORTER_2"/>
    <property type="match status" value="1"/>
</dbReference>
<dbReference type="InterPro" id="IPR027417">
    <property type="entry name" value="P-loop_NTPase"/>
</dbReference>